<dbReference type="SUPFAM" id="SSF81469">
    <property type="entry name" value="Bacterial aa3 type cytochrome c oxidase subunit IV"/>
    <property type="match status" value="1"/>
</dbReference>
<keyword evidence="1" id="KW-0472">Membrane</keyword>
<evidence type="ECO:0000313" key="4">
    <source>
        <dbReference type="Proteomes" id="UP001143372"/>
    </source>
</evidence>
<keyword evidence="4" id="KW-1185">Reference proteome</keyword>
<feature type="transmembrane region" description="Helical" evidence="1">
    <location>
        <begin position="78"/>
        <end position="95"/>
    </location>
</feature>
<dbReference type="Pfam" id="PF07835">
    <property type="entry name" value="COX4_pro_2"/>
    <property type="match status" value="1"/>
</dbReference>
<gene>
    <name evidence="3" type="ORF">GCM10008179_09890</name>
</gene>
<dbReference type="InterPro" id="IPR012422">
    <property type="entry name" value="Cyt_c_oxidase_su4_bac-aa3"/>
</dbReference>
<sequence>MADHAVEYATATGNDYAEHERTYGLVMKLAKVATAHLVVILISLAIGGVKGDWKICGVGIVLAIVTGVIGAMSPKGSLIPAAVAGVVVLGLYALFG</sequence>
<evidence type="ECO:0000259" key="2">
    <source>
        <dbReference type="Pfam" id="PF07835"/>
    </source>
</evidence>
<keyword evidence="1" id="KW-0812">Transmembrane</keyword>
<evidence type="ECO:0000256" key="1">
    <source>
        <dbReference type="SAM" id="Phobius"/>
    </source>
</evidence>
<dbReference type="RefSeq" id="WP_271167594.1">
    <property type="nucleotide sequence ID" value="NZ_BSFI01000004.1"/>
</dbReference>
<dbReference type="InterPro" id="IPR036596">
    <property type="entry name" value="Cyt-C_aa3_sf"/>
</dbReference>
<accession>A0A9W6IY93</accession>
<organism evidence="3 4">
    <name type="scientific">Hansschlegelia plantiphila</name>
    <dbReference type="NCBI Taxonomy" id="374655"/>
    <lineage>
        <taxon>Bacteria</taxon>
        <taxon>Pseudomonadati</taxon>
        <taxon>Pseudomonadota</taxon>
        <taxon>Alphaproteobacteria</taxon>
        <taxon>Hyphomicrobiales</taxon>
        <taxon>Methylopilaceae</taxon>
        <taxon>Hansschlegelia</taxon>
    </lineage>
</organism>
<dbReference type="AlphaFoldDB" id="A0A9W6IY93"/>
<name>A0A9W6IY93_9HYPH</name>
<keyword evidence="1" id="KW-1133">Transmembrane helix</keyword>
<dbReference type="EMBL" id="BSFI01000004">
    <property type="protein sequence ID" value="GLK67351.1"/>
    <property type="molecule type" value="Genomic_DNA"/>
</dbReference>
<feature type="transmembrane region" description="Helical" evidence="1">
    <location>
        <begin position="55"/>
        <end position="72"/>
    </location>
</feature>
<feature type="domain" description="Cytochrome c oxidase subunit IV bacterial aa3 type" evidence="2">
    <location>
        <begin position="4"/>
        <end position="46"/>
    </location>
</feature>
<proteinExistence type="predicted"/>
<reference evidence="3" key="1">
    <citation type="journal article" date="2014" name="Int. J. Syst. Evol. Microbiol.">
        <title>Complete genome sequence of Corynebacterium casei LMG S-19264T (=DSM 44701T), isolated from a smear-ripened cheese.</title>
        <authorList>
            <consortium name="US DOE Joint Genome Institute (JGI-PGF)"/>
            <person name="Walter F."/>
            <person name="Albersmeier A."/>
            <person name="Kalinowski J."/>
            <person name="Ruckert C."/>
        </authorList>
    </citation>
    <scope>NUCLEOTIDE SEQUENCE</scope>
    <source>
        <strain evidence="3">VKM B-2347</strain>
    </source>
</reference>
<evidence type="ECO:0000313" key="3">
    <source>
        <dbReference type="EMBL" id="GLK67351.1"/>
    </source>
</evidence>
<protein>
    <recommendedName>
        <fullName evidence="2">Cytochrome c oxidase subunit IV bacterial aa3 type domain-containing protein</fullName>
    </recommendedName>
</protein>
<dbReference type="Gene3D" id="1.20.5.160">
    <property type="entry name" value="Bacterial aa3 type cytochrome c oxidase subunit IV"/>
    <property type="match status" value="1"/>
</dbReference>
<reference evidence="3" key="2">
    <citation type="submission" date="2023-01" db="EMBL/GenBank/DDBJ databases">
        <authorList>
            <person name="Sun Q."/>
            <person name="Evtushenko L."/>
        </authorList>
    </citation>
    <scope>NUCLEOTIDE SEQUENCE</scope>
    <source>
        <strain evidence="3">VKM B-2347</strain>
    </source>
</reference>
<feature type="transmembrane region" description="Helical" evidence="1">
    <location>
        <begin position="29"/>
        <end position="48"/>
    </location>
</feature>
<comment type="caution">
    <text evidence="3">The sequence shown here is derived from an EMBL/GenBank/DDBJ whole genome shotgun (WGS) entry which is preliminary data.</text>
</comment>
<dbReference type="Proteomes" id="UP001143372">
    <property type="component" value="Unassembled WGS sequence"/>
</dbReference>